<feature type="transmembrane region" description="Helical" evidence="8">
    <location>
        <begin position="7"/>
        <end position="30"/>
    </location>
</feature>
<feature type="transmembrane region" description="Helical" evidence="8">
    <location>
        <begin position="204"/>
        <end position="229"/>
    </location>
</feature>
<protein>
    <recommendedName>
        <fullName evidence="8">Bcr/CflA family efflux transporter</fullName>
    </recommendedName>
</protein>
<accession>A0A4U9HQC1</accession>
<keyword evidence="7 8" id="KW-0472">Membrane</keyword>
<dbReference type="InterPro" id="IPR004812">
    <property type="entry name" value="Efflux_drug-R_Bcr/CmlA"/>
</dbReference>
<dbReference type="Gene3D" id="1.20.1720.10">
    <property type="entry name" value="Multidrug resistance protein D"/>
    <property type="match status" value="1"/>
</dbReference>
<keyword evidence="4" id="KW-1003">Cell membrane</keyword>
<evidence type="ECO:0000256" key="6">
    <source>
        <dbReference type="ARBA" id="ARBA00022989"/>
    </source>
</evidence>
<evidence type="ECO:0000313" key="11">
    <source>
        <dbReference type="Proteomes" id="UP000307968"/>
    </source>
</evidence>
<comment type="subcellular location">
    <subcellularLocation>
        <location evidence="8">Cell inner membrane</location>
        <topology evidence="8">Multi-pass membrane protein</topology>
    </subcellularLocation>
    <subcellularLocation>
        <location evidence="1">Cell membrane</location>
        <topology evidence="1">Multi-pass membrane protein</topology>
    </subcellularLocation>
</comment>
<evidence type="ECO:0000256" key="2">
    <source>
        <dbReference type="ARBA" id="ARBA00006236"/>
    </source>
</evidence>
<feature type="transmembrane region" description="Helical" evidence="8">
    <location>
        <begin position="74"/>
        <end position="92"/>
    </location>
</feature>
<keyword evidence="8" id="KW-0997">Cell inner membrane</keyword>
<proteinExistence type="inferred from homology"/>
<evidence type="ECO:0000256" key="8">
    <source>
        <dbReference type="RuleBase" id="RU365088"/>
    </source>
</evidence>
<dbReference type="AlphaFoldDB" id="A0A4U9HQC1"/>
<gene>
    <name evidence="10" type="primary">ydhC_4</name>
    <name evidence="10" type="ORF">NCTC12971_03652</name>
</gene>
<dbReference type="GO" id="GO:1990961">
    <property type="term" value="P:xenobiotic detoxification by transmembrane export across the plasma membrane"/>
    <property type="evidence" value="ECO:0007669"/>
    <property type="project" value="InterPro"/>
</dbReference>
<dbReference type="NCBIfam" id="TIGR00710">
    <property type="entry name" value="efflux_Bcr_CflA"/>
    <property type="match status" value="1"/>
</dbReference>
<evidence type="ECO:0000256" key="1">
    <source>
        <dbReference type="ARBA" id="ARBA00004651"/>
    </source>
</evidence>
<dbReference type="PANTHER" id="PTHR23502">
    <property type="entry name" value="MAJOR FACILITATOR SUPERFAMILY"/>
    <property type="match status" value="1"/>
</dbReference>
<name>A0A4U9HQC1_SERRU</name>
<keyword evidence="5 8" id="KW-0812">Transmembrane</keyword>
<evidence type="ECO:0000313" key="10">
    <source>
        <dbReference type="EMBL" id="VTP64619.1"/>
    </source>
</evidence>
<dbReference type="Proteomes" id="UP000307968">
    <property type="component" value="Chromosome"/>
</dbReference>
<dbReference type="PROSITE" id="PS50850">
    <property type="entry name" value="MFS"/>
    <property type="match status" value="1"/>
</dbReference>
<reference evidence="10 11" key="1">
    <citation type="submission" date="2019-05" db="EMBL/GenBank/DDBJ databases">
        <authorList>
            <consortium name="Pathogen Informatics"/>
        </authorList>
    </citation>
    <scope>NUCLEOTIDE SEQUENCE [LARGE SCALE GENOMIC DNA]</scope>
    <source>
        <strain evidence="10 11">NCTC12971</strain>
    </source>
</reference>
<dbReference type="EMBL" id="LR590463">
    <property type="protein sequence ID" value="VTP64619.1"/>
    <property type="molecule type" value="Genomic_DNA"/>
</dbReference>
<feature type="transmembrane region" description="Helical" evidence="8">
    <location>
        <begin position="138"/>
        <end position="157"/>
    </location>
</feature>
<dbReference type="GO" id="GO:0005886">
    <property type="term" value="C:plasma membrane"/>
    <property type="evidence" value="ECO:0007669"/>
    <property type="project" value="UniProtKB-SubCell"/>
</dbReference>
<evidence type="ECO:0000256" key="5">
    <source>
        <dbReference type="ARBA" id="ARBA00022692"/>
    </source>
</evidence>
<organism evidence="10 11">
    <name type="scientific">Serratia rubidaea</name>
    <name type="common">Serratia marinorubra</name>
    <dbReference type="NCBI Taxonomy" id="61652"/>
    <lineage>
        <taxon>Bacteria</taxon>
        <taxon>Pseudomonadati</taxon>
        <taxon>Pseudomonadota</taxon>
        <taxon>Gammaproteobacteria</taxon>
        <taxon>Enterobacterales</taxon>
        <taxon>Yersiniaceae</taxon>
        <taxon>Serratia</taxon>
    </lineage>
</organism>
<dbReference type="GO" id="GO:0042910">
    <property type="term" value="F:xenobiotic transmembrane transporter activity"/>
    <property type="evidence" value="ECO:0007669"/>
    <property type="project" value="InterPro"/>
</dbReference>
<evidence type="ECO:0000256" key="7">
    <source>
        <dbReference type="ARBA" id="ARBA00023136"/>
    </source>
</evidence>
<feature type="transmembrane region" description="Helical" evidence="8">
    <location>
        <begin position="241"/>
        <end position="261"/>
    </location>
</feature>
<dbReference type="SUPFAM" id="SSF103473">
    <property type="entry name" value="MFS general substrate transporter"/>
    <property type="match status" value="1"/>
</dbReference>
<evidence type="ECO:0000256" key="4">
    <source>
        <dbReference type="ARBA" id="ARBA00022475"/>
    </source>
</evidence>
<feature type="transmembrane region" description="Helical" evidence="8">
    <location>
        <begin position="98"/>
        <end position="117"/>
    </location>
</feature>
<comment type="caution">
    <text evidence="8">Lacks conserved residue(s) required for the propagation of feature annotation.</text>
</comment>
<dbReference type="InterPro" id="IPR036259">
    <property type="entry name" value="MFS_trans_sf"/>
</dbReference>
<sequence length="392" mass="42513">MQGTKKVLFLVYVALLSTIGLFASDLYLPALANIQQFYQTNAGNVGLSLSIYMAGFSFGQLFYGALSDQLGRKAPLVVGLALFLAGTLGCLYATSIEVFLLCRLIQSIGCCAAYVLWQPMIVDLFEGHEVQKLFTMMMALGGLSPALAPLIGGYVTAAFGWKMVFWLLFALTLALLAWTLFIYRESLAPANRSRFSASRVLKSYGSFLSSRFFMGHAGAIACGITQYLVFLSLLPFILSHIGYSASTIGLMYLPIALTFIAGTEVAKRLYPSLGDGGCMRAGIILGCTGAALLFITPIFIPITSAWKIITPFCLITFGNGFLVPTGSAYLIKHFANQAGACASSLGFYGHHGGVCLHQRRLIAYRIAGHDRRHDRHDIVIRRADGAVVYLEP</sequence>
<feature type="transmembrane region" description="Helical" evidence="8">
    <location>
        <begin position="42"/>
        <end position="62"/>
    </location>
</feature>
<dbReference type="CDD" id="cd17320">
    <property type="entry name" value="MFS_MdfA_MDR_like"/>
    <property type="match status" value="1"/>
</dbReference>
<feature type="domain" description="Major facilitator superfamily (MFS) profile" evidence="9">
    <location>
        <begin position="9"/>
        <end position="392"/>
    </location>
</feature>
<keyword evidence="3 8" id="KW-0813">Transport</keyword>
<dbReference type="InterPro" id="IPR020846">
    <property type="entry name" value="MFS_dom"/>
</dbReference>
<dbReference type="PANTHER" id="PTHR23502:SF162">
    <property type="entry name" value="INNER MEMBRANE TRANSPORT PROTEIN YDHC"/>
    <property type="match status" value="1"/>
</dbReference>
<dbReference type="Pfam" id="PF07690">
    <property type="entry name" value="MFS_1"/>
    <property type="match status" value="1"/>
</dbReference>
<comment type="similarity">
    <text evidence="2 8">Belongs to the major facilitator superfamily. Bcr/CmlA family.</text>
</comment>
<evidence type="ECO:0000256" key="3">
    <source>
        <dbReference type="ARBA" id="ARBA00022448"/>
    </source>
</evidence>
<evidence type="ECO:0000259" key="9">
    <source>
        <dbReference type="PROSITE" id="PS50850"/>
    </source>
</evidence>
<feature type="transmembrane region" description="Helical" evidence="8">
    <location>
        <begin position="282"/>
        <end position="302"/>
    </location>
</feature>
<feature type="transmembrane region" description="Helical" evidence="8">
    <location>
        <begin position="308"/>
        <end position="331"/>
    </location>
</feature>
<dbReference type="InterPro" id="IPR011701">
    <property type="entry name" value="MFS"/>
</dbReference>
<keyword evidence="6 8" id="KW-1133">Transmembrane helix</keyword>
<feature type="transmembrane region" description="Helical" evidence="8">
    <location>
        <begin position="163"/>
        <end position="183"/>
    </location>
</feature>